<dbReference type="AlphaFoldDB" id="A0AAN8WT36"/>
<dbReference type="EMBL" id="JAXCGZ010013944">
    <property type="protein sequence ID" value="KAK7071775.1"/>
    <property type="molecule type" value="Genomic_DNA"/>
</dbReference>
<keyword evidence="3" id="KW-0862">Zinc</keyword>
<dbReference type="Gene3D" id="3.30.40.10">
    <property type="entry name" value="Zinc/RING finger domain, C3HC4 (zinc finger)"/>
    <property type="match status" value="1"/>
</dbReference>
<evidence type="ECO:0000256" key="2">
    <source>
        <dbReference type="ARBA" id="ARBA00022771"/>
    </source>
</evidence>
<keyword evidence="2 4" id="KW-0863">Zinc-finger</keyword>
<evidence type="ECO:0000256" key="3">
    <source>
        <dbReference type="ARBA" id="ARBA00022833"/>
    </source>
</evidence>
<reference evidence="6 7" key="1">
    <citation type="submission" date="2023-11" db="EMBL/GenBank/DDBJ databases">
        <title>Halocaridina rubra genome assembly.</title>
        <authorList>
            <person name="Smith C."/>
        </authorList>
    </citation>
    <scope>NUCLEOTIDE SEQUENCE [LARGE SCALE GENOMIC DNA]</scope>
    <source>
        <strain evidence="6">EP-1</strain>
        <tissue evidence="6">Whole</tissue>
    </source>
</reference>
<dbReference type="InterPro" id="IPR019786">
    <property type="entry name" value="Zinc_finger_PHD-type_CS"/>
</dbReference>
<dbReference type="Pfam" id="PF00628">
    <property type="entry name" value="PHD"/>
    <property type="match status" value="1"/>
</dbReference>
<accession>A0AAN8WT36</accession>
<dbReference type="PROSITE" id="PS01359">
    <property type="entry name" value="ZF_PHD_1"/>
    <property type="match status" value="1"/>
</dbReference>
<keyword evidence="7" id="KW-1185">Reference proteome</keyword>
<comment type="caution">
    <text evidence="6">The sequence shown here is derived from an EMBL/GenBank/DDBJ whole genome shotgun (WGS) entry which is preliminary data.</text>
</comment>
<dbReference type="SUPFAM" id="SSF57903">
    <property type="entry name" value="FYVE/PHD zinc finger"/>
    <property type="match status" value="1"/>
</dbReference>
<dbReference type="InterPro" id="IPR001965">
    <property type="entry name" value="Znf_PHD"/>
</dbReference>
<evidence type="ECO:0000256" key="1">
    <source>
        <dbReference type="ARBA" id="ARBA00022723"/>
    </source>
</evidence>
<evidence type="ECO:0000313" key="6">
    <source>
        <dbReference type="EMBL" id="KAK7071775.1"/>
    </source>
</evidence>
<dbReference type="PROSITE" id="PS50016">
    <property type="entry name" value="ZF_PHD_2"/>
    <property type="match status" value="1"/>
</dbReference>
<evidence type="ECO:0000259" key="5">
    <source>
        <dbReference type="PROSITE" id="PS50016"/>
    </source>
</evidence>
<name>A0AAN8WT36_HALRR</name>
<dbReference type="InterPro" id="IPR013083">
    <property type="entry name" value="Znf_RING/FYVE/PHD"/>
</dbReference>
<dbReference type="SMART" id="SM00249">
    <property type="entry name" value="PHD"/>
    <property type="match status" value="1"/>
</dbReference>
<dbReference type="InterPro" id="IPR011011">
    <property type="entry name" value="Znf_FYVE_PHD"/>
</dbReference>
<proteinExistence type="predicted"/>
<evidence type="ECO:0000256" key="4">
    <source>
        <dbReference type="PROSITE-ProRule" id="PRU00146"/>
    </source>
</evidence>
<dbReference type="GO" id="GO:0008270">
    <property type="term" value="F:zinc ion binding"/>
    <property type="evidence" value="ECO:0007669"/>
    <property type="project" value="UniProtKB-KW"/>
</dbReference>
<keyword evidence="1" id="KW-0479">Metal-binding</keyword>
<dbReference type="CDD" id="cd15517">
    <property type="entry name" value="PHD_TCF19_like"/>
    <property type="match status" value="1"/>
</dbReference>
<feature type="domain" description="PHD-type" evidence="5">
    <location>
        <begin position="54"/>
        <end position="112"/>
    </location>
</feature>
<gene>
    <name evidence="6" type="ORF">SK128_025540</name>
</gene>
<feature type="non-terminal residue" evidence="6">
    <location>
        <position position="1"/>
    </location>
</feature>
<dbReference type="Proteomes" id="UP001381693">
    <property type="component" value="Unassembled WGS sequence"/>
</dbReference>
<sequence>ANMSQNSGRKGRKKAEVNVDVLEGAVAVGGRKDDSCVDVNKPEADDISGGNETDENCGNCETVVKCDDKAMQCEVCQIWFHIVCEGMPEEVYDYIMSVGDQITWYCTHCKGGCVQLYKRMDKIEEQNNALAEIIGQEQENDRAMDARMGIVEVQSVALGESVQPC</sequence>
<dbReference type="InterPro" id="IPR019787">
    <property type="entry name" value="Znf_PHD-finger"/>
</dbReference>
<organism evidence="6 7">
    <name type="scientific">Halocaridina rubra</name>
    <name type="common">Hawaiian red shrimp</name>
    <dbReference type="NCBI Taxonomy" id="373956"/>
    <lineage>
        <taxon>Eukaryota</taxon>
        <taxon>Metazoa</taxon>
        <taxon>Ecdysozoa</taxon>
        <taxon>Arthropoda</taxon>
        <taxon>Crustacea</taxon>
        <taxon>Multicrustacea</taxon>
        <taxon>Malacostraca</taxon>
        <taxon>Eumalacostraca</taxon>
        <taxon>Eucarida</taxon>
        <taxon>Decapoda</taxon>
        <taxon>Pleocyemata</taxon>
        <taxon>Caridea</taxon>
        <taxon>Atyoidea</taxon>
        <taxon>Atyidae</taxon>
        <taxon>Halocaridina</taxon>
    </lineage>
</organism>
<evidence type="ECO:0000313" key="7">
    <source>
        <dbReference type="Proteomes" id="UP001381693"/>
    </source>
</evidence>
<protein>
    <recommendedName>
        <fullName evidence="5">PHD-type domain-containing protein</fullName>
    </recommendedName>
</protein>